<dbReference type="PANTHER" id="PTHR47966:SF35">
    <property type="entry name" value="ASPARTIC PROTEINASE A2"/>
    <property type="match status" value="1"/>
</dbReference>
<dbReference type="InterPro" id="IPR008138">
    <property type="entry name" value="SapB_2"/>
</dbReference>
<dbReference type="Pfam" id="PF00026">
    <property type="entry name" value="Asp"/>
    <property type="match status" value="2"/>
</dbReference>
<dbReference type="InterPro" id="IPR033121">
    <property type="entry name" value="PEPTIDASE_A1"/>
</dbReference>
<dbReference type="InterPro" id="IPR021109">
    <property type="entry name" value="Peptidase_aspartic_dom_sf"/>
</dbReference>
<dbReference type="Pfam" id="PF03489">
    <property type="entry name" value="SapB_2"/>
    <property type="match status" value="1"/>
</dbReference>
<feature type="domain" description="Peptidase A1" evidence="9">
    <location>
        <begin position="79"/>
        <end position="472"/>
    </location>
</feature>
<dbReference type="Proteomes" id="UP000823674">
    <property type="component" value="Chromosome A08"/>
</dbReference>
<evidence type="ECO:0000313" key="10">
    <source>
        <dbReference type="EMBL" id="KAG5388439.1"/>
    </source>
</evidence>
<dbReference type="EMBL" id="JADBGQ010000007">
    <property type="protein sequence ID" value="KAG5388439.1"/>
    <property type="molecule type" value="Genomic_DNA"/>
</dbReference>
<dbReference type="PANTHER" id="PTHR47966">
    <property type="entry name" value="BETA-SITE APP-CLEAVING ENZYME, ISOFORM A-RELATED"/>
    <property type="match status" value="1"/>
</dbReference>
<evidence type="ECO:0000256" key="1">
    <source>
        <dbReference type="ARBA" id="ARBA00007447"/>
    </source>
</evidence>
<proteinExistence type="inferred from homology"/>
<evidence type="ECO:0000256" key="2">
    <source>
        <dbReference type="ARBA" id="ARBA00022670"/>
    </source>
</evidence>
<keyword evidence="5" id="KW-1015">Disulfide bond</keyword>
<keyword evidence="2 7" id="KW-0645">Protease</keyword>
<feature type="domain" description="Saposin B-type" evidence="8">
    <location>
        <begin position="281"/>
        <end position="321"/>
    </location>
</feature>
<keyword evidence="7" id="KW-0378">Hydrolase</keyword>
<keyword evidence="6" id="KW-0325">Glycoprotein</keyword>
<dbReference type="PROSITE" id="PS00141">
    <property type="entry name" value="ASP_PROTEASE"/>
    <property type="match status" value="2"/>
</dbReference>
<evidence type="ECO:0000256" key="5">
    <source>
        <dbReference type="ARBA" id="ARBA00023157"/>
    </source>
</evidence>
<dbReference type="SUPFAM" id="SSF50630">
    <property type="entry name" value="Acid proteases"/>
    <property type="match status" value="1"/>
</dbReference>
<protein>
    <recommendedName>
        <fullName evidence="12">Peptidase A1 domain-containing protein</fullName>
    </recommendedName>
</protein>
<dbReference type="PROSITE" id="PS50015">
    <property type="entry name" value="SAP_B"/>
    <property type="match status" value="2"/>
</dbReference>
<evidence type="ECO:0000259" key="8">
    <source>
        <dbReference type="PROSITE" id="PS50015"/>
    </source>
</evidence>
<dbReference type="SUPFAM" id="SSF47862">
    <property type="entry name" value="Saposin"/>
    <property type="match status" value="1"/>
</dbReference>
<dbReference type="Pfam" id="PF05184">
    <property type="entry name" value="SapB_1"/>
    <property type="match status" value="1"/>
</dbReference>
<reference evidence="10 11" key="1">
    <citation type="submission" date="2021-03" db="EMBL/GenBank/DDBJ databases">
        <authorList>
            <person name="King G.J."/>
            <person name="Bancroft I."/>
            <person name="Baten A."/>
            <person name="Bloomfield J."/>
            <person name="Borpatragohain P."/>
            <person name="He Z."/>
            <person name="Irish N."/>
            <person name="Irwin J."/>
            <person name="Liu K."/>
            <person name="Mauleon R.P."/>
            <person name="Moore J."/>
            <person name="Morris R."/>
            <person name="Ostergaard L."/>
            <person name="Wang B."/>
            <person name="Wells R."/>
        </authorList>
    </citation>
    <scope>NUCLEOTIDE SEQUENCE [LARGE SCALE GENOMIC DNA]</scope>
    <source>
        <strain evidence="10">R-o-18</strain>
        <tissue evidence="10">Leaf</tissue>
    </source>
</reference>
<dbReference type="PROSITE" id="PS51767">
    <property type="entry name" value="PEPTIDASE_A1"/>
    <property type="match status" value="1"/>
</dbReference>
<accession>A0ABQ7LSM4</accession>
<dbReference type="Gene3D" id="2.40.70.10">
    <property type="entry name" value="Acid Proteases"/>
    <property type="match status" value="3"/>
</dbReference>
<comment type="caution">
    <text evidence="10">The sequence shown here is derived from an EMBL/GenBank/DDBJ whole genome shotgun (WGS) entry which is preliminary data.</text>
</comment>
<evidence type="ECO:0000313" key="11">
    <source>
        <dbReference type="Proteomes" id="UP000823674"/>
    </source>
</evidence>
<organism evidence="10 11">
    <name type="scientific">Brassica rapa subsp. trilocularis</name>
    <dbReference type="NCBI Taxonomy" id="1813537"/>
    <lineage>
        <taxon>Eukaryota</taxon>
        <taxon>Viridiplantae</taxon>
        <taxon>Streptophyta</taxon>
        <taxon>Embryophyta</taxon>
        <taxon>Tracheophyta</taxon>
        <taxon>Spermatophyta</taxon>
        <taxon>Magnoliopsida</taxon>
        <taxon>eudicotyledons</taxon>
        <taxon>Gunneridae</taxon>
        <taxon>Pentapetalae</taxon>
        <taxon>rosids</taxon>
        <taxon>malvids</taxon>
        <taxon>Brassicales</taxon>
        <taxon>Brassicaceae</taxon>
        <taxon>Brassiceae</taxon>
        <taxon>Brassica</taxon>
    </lineage>
</organism>
<evidence type="ECO:0000256" key="6">
    <source>
        <dbReference type="ARBA" id="ARBA00023180"/>
    </source>
</evidence>
<gene>
    <name evidence="10" type="primary">A08g502550.1_BraROA</name>
    <name evidence="10" type="ORF">IGI04_029980</name>
</gene>
<evidence type="ECO:0000256" key="7">
    <source>
        <dbReference type="RuleBase" id="RU000454"/>
    </source>
</evidence>
<dbReference type="InterPro" id="IPR001969">
    <property type="entry name" value="Aspartic_peptidase_AS"/>
</dbReference>
<evidence type="ECO:0000259" key="9">
    <source>
        <dbReference type="PROSITE" id="PS51767"/>
    </source>
</evidence>
<keyword evidence="11" id="KW-1185">Reference proteome</keyword>
<keyword evidence="3 7" id="KW-0064">Aspartyl protease</keyword>
<dbReference type="InterPro" id="IPR008139">
    <property type="entry name" value="SaposinB_dom"/>
</dbReference>
<dbReference type="Gene3D" id="1.10.225.10">
    <property type="entry name" value="Saposin-like"/>
    <property type="match status" value="1"/>
</dbReference>
<dbReference type="PRINTS" id="PR00792">
    <property type="entry name" value="PEPSIN"/>
</dbReference>
<comment type="similarity">
    <text evidence="1 7">Belongs to the peptidase A1 family.</text>
</comment>
<dbReference type="InterPro" id="IPR001461">
    <property type="entry name" value="Aspartic_peptidase_A1"/>
</dbReference>
<dbReference type="SMART" id="SM00741">
    <property type="entry name" value="SapB"/>
    <property type="match status" value="1"/>
</dbReference>
<dbReference type="InterPro" id="IPR007856">
    <property type="entry name" value="SapB_1"/>
</dbReference>
<keyword evidence="4" id="KW-0865">Zymogen</keyword>
<evidence type="ECO:0000256" key="3">
    <source>
        <dbReference type="ARBA" id="ARBA00022750"/>
    </source>
</evidence>
<feature type="domain" description="Saposin B-type" evidence="8">
    <location>
        <begin position="345"/>
        <end position="386"/>
    </location>
</feature>
<name>A0ABQ7LSM4_BRACM</name>
<dbReference type="InterPro" id="IPR011001">
    <property type="entry name" value="Saposin-like"/>
</dbReference>
<evidence type="ECO:0008006" key="12">
    <source>
        <dbReference type="Google" id="ProtNLM"/>
    </source>
</evidence>
<evidence type="ECO:0000256" key="4">
    <source>
        <dbReference type="ARBA" id="ARBA00023145"/>
    </source>
</evidence>
<sequence length="475" mass="51690">MVTVRERLRVNVEDVNMWRNGSGVGLKKLKLDPTNRLATRFGSKQEKAFRSSLKEFRSNDKNAGDADIVALKNYLDAQYYGEIAIGTPPQKFTVIFDTGSSNLWVPSGKCYFSENVQQSITDLDPSLVSSVMMLSRLEFIEATSEPGLTFLVAKFDGLLGLGFQEISVGNATPVWYNMLKQGLIKKPVFSFWLNRDTKSEEGGELIFGGVDPKHFKGEHTYVPVSRRGYWQFDMGEVLIAGKSTGYCGNGCTAIADSGTSLLAGPTAVIAMINKAIGASGVVSQQCKTVVDQYGQTILDLLLAKAQPKHICSKIGLCTFDGTHGVSMGIESVVDKENTKSSSGLRDAGCAPCEMAVVWIQSQLMQNMTQKRIVNNINDICERMPSPNGESAVDCSQLSKMPTVSFTIGGKVFDLSPEEYVLKIGEGPVAQCISGFTALDLPPPRGPLWILGDVFMGRYHTVFDFGNEQVGFAEAA</sequence>